<dbReference type="SUPFAM" id="SSF53474">
    <property type="entry name" value="alpha/beta-Hydrolases"/>
    <property type="match status" value="1"/>
</dbReference>
<evidence type="ECO:0000313" key="4">
    <source>
        <dbReference type="Proteomes" id="UP000192491"/>
    </source>
</evidence>
<keyword evidence="1" id="KW-0378">Hydrolase</keyword>
<dbReference type="InterPro" id="IPR029058">
    <property type="entry name" value="AB_hydrolase_fold"/>
</dbReference>
<gene>
    <name evidence="3" type="ORF">BWK73_44895</name>
</gene>
<dbReference type="PANTHER" id="PTHR43798:SF31">
    <property type="entry name" value="AB HYDROLASE SUPERFAMILY PROTEIN YCLE"/>
    <property type="match status" value="1"/>
</dbReference>
<dbReference type="InterPro" id="IPR050266">
    <property type="entry name" value="AB_hydrolase_sf"/>
</dbReference>
<reference evidence="3 4" key="1">
    <citation type="submission" date="2017-01" db="EMBL/GenBank/DDBJ databases">
        <title>Novel large sulfur bacteria in the metagenomes of groundwater-fed chemosynthetic microbial mats in the Lake Huron basin.</title>
        <authorList>
            <person name="Sharrar A.M."/>
            <person name="Flood B.E."/>
            <person name="Bailey J.V."/>
            <person name="Jones D.S."/>
            <person name="Biddanda B."/>
            <person name="Ruberg S.A."/>
            <person name="Marcus D.N."/>
            <person name="Dick G.J."/>
        </authorList>
    </citation>
    <scope>NUCLEOTIDE SEQUENCE [LARGE SCALE GENOMIC DNA]</scope>
    <source>
        <strain evidence="3">A8</strain>
    </source>
</reference>
<proteinExistence type="predicted"/>
<dbReference type="AlphaFoldDB" id="A0A1Y1QB43"/>
<dbReference type="GO" id="GO:0016787">
    <property type="term" value="F:hydrolase activity"/>
    <property type="evidence" value="ECO:0007669"/>
    <property type="project" value="UniProtKB-KW"/>
</dbReference>
<evidence type="ECO:0000259" key="2">
    <source>
        <dbReference type="Pfam" id="PF00561"/>
    </source>
</evidence>
<dbReference type="Pfam" id="PF00561">
    <property type="entry name" value="Abhydrolase_1"/>
    <property type="match status" value="1"/>
</dbReference>
<dbReference type="PANTHER" id="PTHR43798">
    <property type="entry name" value="MONOACYLGLYCEROL LIPASE"/>
    <property type="match status" value="1"/>
</dbReference>
<evidence type="ECO:0000313" key="3">
    <source>
        <dbReference type="EMBL" id="OQX01786.1"/>
    </source>
</evidence>
<comment type="caution">
    <text evidence="3">The sequence shown here is derived from an EMBL/GenBank/DDBJ whole genome shotgun (WGS) entry which is preliminary data.</text>
</comment>
<feature type="domain" description="AB hydrolase-1" evidence="2">
    <location>
        <begin position="21"/>
        <end position="184"/>
    </location>
</feature>
<organism evidence="3 4">
    <name type="scientific">Thiothrix lacustris</name>
    <dbReference type="NCBI Taxonomy" id="525917"/>
    <lineage>
        <taxon>Bacteria</taxon>
        <taxon>Pseudomonadati</taxon>
        <taxon>Pseudomonadota</taxon>
        <taxon>Gammaproteobacteria</taxon>
        <taxon>Thiotrichales</taxon>
        <taxon>Thiotrichaceae</taxon>
        <taxon>Thiothrix</taxon>
    </lineage>
</organism>
<dbReference type="InterPro" id="IPR000073">
    <property type="entry name" value="AB_hydrolase_1"/>
</dbReference>
<protein>
    <recommendedName>
        <fullName evidence="2">AB hydrolase-1 domain-containing protein</fullName>
    </recommendedName>
</protein>
<dbReference type="GO" id="GO:0016020">
    <property type="term" value="C:membrane"/>
    <property type="evidence" value="ECO:0007669"/>
    <property type="project" value="TreeGrafter"/>
</dbReference>
<dbReference type="Gene3D" id="3.40.50.1820">
    <property type="entry name" value="alpha/beta hydrolase"/>
    <property type="match status" value="1"/>
</dbReference>
<name>A0A1Y1QB43_9GAMM</name>
<dbReference type="PRINTS" id="PR00111">
    <property type="entry name" value="ABHYDROLASE"/>
</dbReference>
<sequence length="263" mass="29233">MPSLPINNIRLTYQDQGSGTTVVLLHGLGSCKEDWQAQIDHLAQHYRVIALDLRGHGDSDKPRHGYSIRQFAADVLGLLDALACQHVHLIGFSLGGMIAQEFAAHYPQRLHSVVVINATPAVVLDNWPLRKMFWGRLLTIQLRGVGYMAKLIAERNFPAPEQATLRAQVEAQFARNDKAAYFRSTRAIMNWDIRPQLPQITCPLLAISSDNDYTPVSAKQALVDAVPQGQLQVIAPARHLLPMEQPRALNDALEAWLSCHKSA</sequence>
<accession>A0A1Y1QB43</accession>
<dbReference type="Proteomes" id="UP000192491">
    <property type="component" value="Unassembled WGS sequence"/>
</dbReference>
<dbReference type="EMBL" id="MTEJ01000544">
    <property type="protein sequence ID" value="OQX01786.1"/>
    <property type="molecule type" value="Genomic_DNA"/>
</dbReference>
<evidence type="ECO:0000256" key="1">
    <source>
        <dbReference type="ARBA" id="ARBA00022801"/>
    </source>
</evidence>